<evidence type="ECO:0000313" key="4">
    <source>
        <dbReference type="Proteomes" id="UP000182427"/>
    </source>
</evidence>
<feature type="transmembrane region" description="Helical" evidence="1">
    <location>
        <begin position="57"/>
        <end position="84"/>
    </location>
</feature>
<feature type="transmembrane region" description="Helical" evidence="1">
    <location>
        <begin position="277"/>
        <end position="298"/>
    </location>
</feature>
<keyword evidence="4" id="KW-1185">Reference proteome</keyword>
<feature type="transmembrane region" description="Helical" evidence="1">
    <location>
        <begin position="215"/>
        <end position="236"/>
    </location>
</feature>
<keyword evidence="1" id="KW-0812">Transmembrane</keyword>
<keyword evidence="1" id="KW-1133">Transmembrane helix</keyword>
<proteinExistence type="predicted"/>
<dbReference type="AlphaFoldDB" id="A0A1G7MBF7"/>
<feature type="transmembrane region" description="Helical" evidence="1">
    <location>
        <begin position="310"/>
        <end position="332"/>
    </location>
</feature>
<dbReference type="RefSeq" id="WP_083345647.1">
    <property type="nucleotide sequence ID" value="NZ_LT629690.1"/>
</dbReference>
<feature type="transmembrane region" description="Helical" evidence="1">
    <location>
        <begin position="105"/>
        <end position="125"/>
    </location>
</feature>
<dbReference type="PANTHER" id="PTHR23028:SF53">
    <property type="entry name" value="ACYL_TRANSF_3 DOMAIN-CONTAINING PROTEIN"/>
    <property type="match status" value="1"/>
</dbReference>
<protein>
    <submittedName>
        <fullName evidence="3">Peptidoglycan/LPS O-acetylase OafA/YrhL, contains acyltransferase and SGNH-hydrolase domains</fullName>
    </submittedName>
</protein>
<dbReference type="Pfam" id="PF01757">
    <property type="entry name" value="Acyl_transf_3"/>
    <property type="match status" value="1"/>
</dbReference>
<feature type="transmembrane region" description="Helical" evidence="1">
    <location>
        <begin position="344"/>
        <end position="362"/>
    </location>
</feature>
<reference evidence="3 4" key="1">
    <citation type="submission" date="2016-10" db="EMBL/GenBank/DDBJ databases">
        <authorList>
            <person name="de Groot N.N."/>
        </authorList>
    </citation>
    <scope>NUCLEOTIDE SEQUENCE [LARGE SCALE GENOMIC DNA]</scope>
    <source>
        <strain evidence="3 4">GAS232</strain>
    </source>
</reference>
<evidence type="ECO:0000313" key="3">
    <source>
        <dbReference type="EMBL" id="SDF59092.1"/>
    </source>
</evidence>
<keyword evidence="3" id="KW-0378">Hydrolase</keyword>
<dbReference type="GO" id="GO:0016747">
    <property type="term" value="F:acyltransferase activity, transferring groups other than amino-acyl groups"/>
    <property type="evidence" value="ECO:0007669"/>
    <property type="project" value="InterPro"/>
</dbReference>
<dbReference type="OrthoDB" id="9796461at2"/>
<dbReference type="InterPro" id="IPR050879">
    <property type="entry name" value="Acyltransferase_3"/>
</dbReference>
<dbReference type="GO" id="GO:0016020">
    <property type="term" value="C:membrane"/>
    <property type="evidence" value="ECO:0007669"/>
    <property type="project" value="TreeGrafter"/>
</dbReference>
<organism evidence="3 4">
    <name type="scientific">Terriglobus roseus</name>
    <dbReference type="NCBI Taxonomy" id="392734"/>
    <lineage>
        <taxon>Bacteria</taxon>
        <taxon>Pseudomonadati</taxon>
        <taxon>Acidobacteriota</taxon>
        <taxon>Terriglobia</taxon>
        <taxon>Terriglobales</taxon>
        <taxon>Acidobacteriaceae</taxon>
        <taxon>Terriglobus</taxon>
    </lineage>
</organism>
<evidence type="ECO:0000259" key="2">
    <source>
        <dbReference type="Pfam" id="PF01757"/>
    </source>
</evidence>
<dbReference type="PANTHER" id="PTHR23028">
    <property type="entry name" value="ACETYLTRANSFERASE"/>
    <property type="match status" value="1"/>
</dbReference>
<feature type="transmembrane region" description="Helical" evidence="1">
    <location>
        <begin position="131"/>
        <end position="159"/>
    </location>
</feature>
<dbReference type="GO" id="GO:0009103">
    <property type="term" value="P:lipopolysaccharide biosynthetic process"/>
    <property type="evidence" value="ECO:0007669"/>
    <property type="project" value="TreeGrafter"/>
</dbReference>
<evidence type="ECO:0000256" key="1">
    <source>
        <dbReference type="SAM" id="Phobius"/>
    </source>
</evidence>
<sequence length="380" mass="43849">MQETVPAKEFKGRRFYQPELDALRFVAFLGVLLHHKSNPYQLEFLKTAKPWLVTLVWALHCVGAFGVELFFLLSSYLITRLLLIEVDTTRRLNLKAFYFRRSLRIWPLYFAFLLLCYGIAHLQGYPVASGFWLAAVFFVANWYLTHNGVWLPLALLWTLSIEEQFYVCWPLMMRSGNRRVVKNIGYATIAISQAAILLLMVTPHLPIPYLEHGRVFYNTFVEVQFFGLGALLALWSERRPTALSRSKRFLLAIGGFAALLLASCFDPKYPSFSVGIFSYNVMFVLGSIGVIALFRAFLGVSARRFPNWMLFLGKISYGLYLFNLLATYLVLIYCRNRIPKMLELPVVFLVNVAFAVMAYYVVERPFLVLKSRFEVVRSRV</sequence>
<keyword evidence="3" id="KW-0012">Acyltransferase</keyword>
<dbReference type="GO" id="GO:0016787">
    <property type="term" value="F:hydrolase activity"/>
    <property type="evidence" value="ECO:0007669"/>
    <property type="project" value="UniProtKB-KW"/>
</dbReference>
<accession>A0A1G7MBF7</accession>
<feature type="domain" description="Acyltransferase 3" evidence="2">
    <location>
        <begin position="19"/>
        <end position="359"/>
    </location>
</feature>
<name>A0A1G7MBF7_9BACT</name>
<gene>
    <name evidence="3" type="ORF">SAMN05444167_2756</name>
</gene>
<dbReference type="EMBL" id="LT629690">
    <property type="protein sequence ID" value="SDF59092.1"/>
    <property type="molecule type" value="Genomic_DNA"/>
</dbReference>
<feature type="transmembrane region" description="Helical" evidence="1">
    <location>
        <begin position="180"/>
        <end position="203"/>
    </location>
</feature>
<feature type="transmembrane region" description="Helical" evidence="1">
    <location>
        <begin position="248"/>
        <end position="265"/>
    </location>
</feature>
<dbReference type="Proteomes" id="UP000182427">
    <property type="component" value="Chromosome I"/>
</dbReference>
<keyword evidence="1" id="KW-0472">Membrane</keyword>
<keyword evidence="3" id="KW-0808">Transferase</keyword>
<dbReference type="InterPro" id="IPR002656">
    <property type="entry name" value="Acyl_transf_3_dom"/>
</dbReference>